<name>A0A6J4KV51_9ACTN</name>
<organism evidence="1">
    <name type="scientific">uncultured Frankineae bacterium</name>
    <dbReference type="NCBI Taxonomy" id="437475"/>
    <lineage>
        <taxon>Bacteria</taxon>
        <taxon>Bacillati</taxon>
        <taxon>Actinomycetota</taxon>
        <taxon>Actinomycetes</taxon>
        <taxon>Frankiales</taxon>
        <taxon>environmental samples</taxon>
    </lineage>
</organism>
<dbReference type="EMBL" id="CADCUE010000035">
    <property type="protein sequence ID" value="CAA9315531.1"/>
    <property type="molecule type" value="Genomic_DNA"/>
</dbReference>
<sequence length="141" mass="14864">MDDTLTAHTQAAVDAARLAVEERVAADPDLVYGDAVEAVALEVEDLDVAVQLCVQTMDFVPDTIRRRVFEAENADVIAANALATAERDAVEAKAKQRTAKAAATRAATLAREAEVEKAAIRSATCPDCFQVRAASGVCGCD</sequence>
<evidence type="ECO:0000313" key="1">
    <source>
        <dbReference type="EMBL" id="CAA9315531.1"/>
    </source>
</evidence>
<dbReference type="AlphaFoldDB" id="A0A6J4KV51"/>
<reference evidence="1" key="1">
    <citation type="submission" date="2020-02" db="EMBL/GenBank/DDBJ databases">
        <authorList>
            <person name="Meier V. D."/>
        </authorList>
    </citation>
    <scope>NUCLEOTIDE SEQUENCE</scope>
    <source>
        <strain evidence="1">AVDCRST_MAG16</strain>
    </source>
</reference>
<protein>
    <submittedName>
        <fullName evidence="1">Uncharacterized protein</fullName>
    </submittedName>
</protein>
<gene>
    <name evidence="1" type="ORF">AVDCRST_MAG16-399</name>
</gene>
<proteinExistence type="predicted"/>
<accession>A0A6J4KV51</accession>